<gene>
    <name evidence="2" type="ORF">ACA1_142570</name>
</gene>
<name>L8HAL5_ACACF</name>
<dbReference type="KEGG" id="acan:ACA1_142570"/>
<dbReference type="RefSeq" id="XP_004349642.1">
    <property type="nucleotide sequence ID" value="XM_004349592.1"/>
</dbReference>
<keyword evidence="3" id="KW-1185">Reference proteome</keyword>
<dbReference type="VEuPathDB" id="AmoebaDB:ACA1_142570"/>
<dbReference type="Proteomes" id="UP000011083">
    <property type="component" value="Unassembled WGS sequence"/>
</dbReference>
<evidence type="ECO:0000313" key="3">
    <source>
        <dbReference type="Proteomes" id="UP000011083"/>
    </source>
</evidence>
<dbReference type="GeneID" id="14923498"/>
<evidence type="ECO:0000313" key="2">
    <source>
        <dbReference type="EMBL" id="ELR22554.1"/>
    </source>
</evidence>
<proteinExistence type="predicted"/>
<accession>L8HAL5</accession>
<feature type="region of interest" description="Disordered" evidence="1">
    <location>
        <begin position="1"/>
        <end position="21"/>
    </location>
</feature>
<organism evidence="2 3">
    <name type="scientific">Acanthamoeba castellanii (strain ATCC 30010 / Neff)</name>
    <dbReference type="NCBI Taxonomy" id="1257118"/>
    <lineage>
        <taxon>Eukaryota</taxon>
        <taxon>Amoebozoa</taxon>
        <taxon>Discosea</taxon>
        <taxon>Longamoebia</taxon>
        <taxon>Centramoebida</taxon>
        <taxon>Acanthamoebidae</taxon>
        <taxon>Acanthamoeba</taxon>
    </lineage>
</organism>
<dbReference type="EMBL" id="KB007883">
    <property type="protein sequence ID" value="ELR22554.1"/>
    <property type="molecule type" value="Genomic_DNA"/>
</dbReference>
<dbReference type="AlphaFoldDB" id="L8HAL5"/>
<reference evidence="2 3" key="1">
    <citation type="journal article" date="2013" name="Genome Biol.">
        <title>Genome of Acanthamoeba castellanii highlights extensive lateral gene transfer and early evolution of tyrosine kinase signaling.</title>
        <authorList>
            <person name="Clarke M."/>
            <person name="Lohan A.J."/>
            <person name="Liu B."/>
            <person name="Lagkouvardos I."/>
            <person name="Roy S."/>
            <person name="Zafar N."/>
            <person name="Bertelli C."/>
            <person name="Schilde C."/>
            <person name="Kianianmomeni A."/>
            <person name="Burglin T.R."/>
            <person name="Frech C."/>
            <person name="Turcotte B."/>
            <person name="Kopec K.O."/>
            <person name="Synnott J.M."/>
            <person name="Choo C."/>
            <person name="Paponov I."/>
            <person name="Finkler A."/>
            <person name="Soon Heng Tan C."/>
            <person name="Hutchins A.P."/>
            <person name="Weinmeier T."/>
            <person name="Rattei T."/>
            <person name="Chu J.S."/>
            <person name="Gimenez G."/>
            <person name="Irimia M."/>
            <person name="Rigden D.J."/>
            <person name="Fitzpatrick D.A."/>
            <person name="Lorenzo-Morales J."/>
            <person name="Bateman A."/>
            <person name="Chiu C.H."/>
            <person name="Tang P."/>
            <person name="Hegemann P."/>
            <person name="Fromm H."/>
            <person name="Raoult D."/>
            <person name="Greub G."/>
            <person name="Miranda-Saavedra D."/>
            <person name="Chen N."/>
            <person name="Nash P."/>
            <person name="Ginger M.L."/>
            <person name="Horn M."/>
            <person name="Schaap P."/>
            <person name="Caler L."/>
            <person name="Loftus B."/>
        </authorList>
    </citation>
    <scope>NUCLEOTIDE SEQUENCE [LARGE SCALE GENOMIC DNA]</scope>
    <source>
        <strain evidence="2 3">Neff</strain>
    </source>
</reference>
<evidence type="ECO:0000256" key="1">
    <source>
        <dbReference type="SAM" id="MobiDB-lite"/>
    </source>
</evidence>
<protein>
    <submittedName>
        <fullName evidence="2">Uncharacterized protein</fullName>
    </submittedName>
</protein>
<sequence>MDGPAIISARAPDPLPAAPLSGSTPPMLGSYGASHPAFGSGAAMNHHGMAYVAMPAGMMALYAPAGGIVYAAPPPARCGPSTTDPASHVAGGGGHGFSFMQGSGAASSNDAEDSFAFVKDEMKAKAGKK</sequence>